<feature type="binding site" evidence="6 7">
    <location>
        <position position="99"/>
    </location>
    <ligand>
        <name>S-adenosyl-L-methionine</name>
        <dbReference type="ChEBI" id="CHEBI:59789"/>
    </ligand>
</feature>
<dbReference type="GO" id="GO:0003723">
    <property type="term" value="F:RNA binding"/>
    <property type="evidence" value="ECO:0007669"/>
    <property type="project" value="InterPro"/>
</dbReference>
<dbReference type="Gene3D" id="3.40.1280.10">
    <property type="match status" value="1"/>
</dbReference>
<proteinExistence type="inferred from homology"/>
<evidence type="ECO:0000313" key="9">
    <source>
        <dbReference type="EMBL" id="KNH03225.1"/>
    </source>
</evidence>
<comment type="function">
    <text evidence="6">Methylates the ribose at the nucleotide 34 wobble position in the two leucyl isoacceptors tRNA(Leu)(CmAA) and tRNA(Leu)(cmnm5UmAA). Catalyzes the methyl transfer from S-adenosyl-L-methionine to the 2'-OH of the wobble nucleotide.</text>
</comment>
<dbReference type="Proteomes" id="UP000037446">
    <property type="component" value="Unassembled WGS sequence"/>
</dbReference>
<dbReference type="SUPFAM" id="SSF75217">
    <property type="entry name" value="alpha/beta knot"/>
    <property type="match status" value="1"/>
</dbReference>
<dbReference type="Pfam" id="PF00588">
    <property type="entry name" value="SpoU_methylase"/>
    <property type="match status" value="1"/>
</dbReference>
<organism evidence="9 10">
    <name type="scientific">Qipengyuania citrea LAMA 915</name>
    <dbReference type="NCBI Taxonomy" id="1306953"/>
    <lineage>
        <taxon>Bacteria</taxon>
        <taxon>Pseudomonadati</taxon>
        <taxon>Pseudomonadota</taxon>
        <taxon>Alphaproteobacteria</taxon>
        <taxon>Sphingomonadales</taxon>
        <taxon>Erythrobacteraceae</taxon>
        <taxon>Qipengyuania</taxon>
    </lineage>
</organism>
<evidence type="ECO:0000256" key="6">
    <source>
        <dbReference type="HAMAP-Rule" id="MF_01885"/>
    </source>
</evidence>
<evidence type="ECO:0000313" key="10">
    <source>
        <dbReference type="Proteomes" id="UP000037446"/>
    </source>
</evidence>
<keyword evidence="1 6" id="KW-0963">Cytoplasm</keyword>
<keyword evidence="5 6" id="KW-0819">tRNA processing</keyword>
<evidence type="ECO:0000256" key="1">
    <source>
        <dbReference type="ARBA" id="ARBA00022490"/>
    </source>
</evidence>
<comment type="subunit">
    <text evidence="6">Homodimer.</text>
</comment>
<dbReference type="CDD" id="cd18094">
    <property type="entry name" value="SpoU-like_TrmL"/>
    <property type="match status" value="1"/>
</dbReference>
<dbReference type="RefSeq" id="WP_050599301.1">
    <property type="nucleotide sequence ID" value="NZ_JYNE01000015.1"/>
</dbReference>
<comment type="subcellular location">
    <subcellularLocation>
        <location evidence="6">Cytoplasm</location>
    </subcellularLocation>
</comment>
<dbReference type="InterPro" id="IPR001537">
    <property type="entry name" value="SpoU_MeTrfase"/>
</dbReference>
<dbReference type="InterPro" id="IPR016914">
    <property type="entry name" value="TrmL"/>
</dbReference>
<name>A0A0L1KGL8_9SPHN</name>
<dbReference type="PANTHER" id="PTHR42971:SF1">
    <property type="entry name" value="TRNA (CYTIDINE(34)-2'-O)-METHYLTRANSFERASE"/>
    <property type="match status" value="1"/>
</dbReference>
<dbReference type="InterPro" id="IPR029028">
    <property type="entry name" value="Alpha/beta_knot_MTases"/>
</dbReference>
<dbReference type="STRING" id="1306953.J121_1812"/>
<dbReference type="PIRSF" id="PIRSF029256">
    <property type="entry name" value="SpoU_TrmH_prd"/>
    <property type="match status" value="1"/>
</dbReference>
<dbReference type="InterPro" id="IPR029026">
    <property type="entry name" value="tRNA_m1G_MTases_N"/>
</dbReference>
<protein>
    <recommendedName>
        <fullName evidence="6">tRNA (cytidine(34)-2'-O)-methyltransferase</fullName>
        <ecNumber evidence="6">2.1.1.207</ecNumber>
    </recommendedName>
    <alternativeName>
        <fullName evidence="6">tRNA (cytidine/uridine-2'-O-)-methyltransferase TrmL</fullName>
    </alternativeName>
</protein>
<comment type="caution">
    <text evidence="6">Lacks conserved residue(s) required for the propagation of feature annotation.</text>
</comment>
<evidence type="ECO:0000256" key="7">
    <source>
        <dbReference type="PIRSR" id="PIRSR029256-1"/>
    </source>
</evidence>
<keyword evidence="2 6" id="KW-0489">Methyltransferase</keyword>
<evidence type="ECO:0000259" key="8">
    <source>
        <dbReference type="Pfam" id="PF00588"/>
    </source>
</evidence>
<evidence type="ECO:0000256" key="3">
    <source>
        <dbReference type="ARBA" id="ARBA00022679"/>
    </source>
</evidence>
<feature type="binding site" evidence="6 7">
    <location>
        <position position="119"/>
    </location>
    <ligand>
        <name>S-adenosyl-L-methionine</name>
        <dbReference type="ChEBI" id="CHEBI:59789"/>
    </ligand>
</feature>
<feature type="domain" description="tRNA/rRNA methyltransferase SpoU type" evidence="8">
    <location>
        <begin position="2"/>
        <end position="138"/>
    </location>
</feature>
<dbReference type="AlphaFoldDB" id="A0A0L1KGL8"/>
<evidence type="ECO:0000256" key="4">
    <source>
        <dbReference type="ARBA" id="ARBA00022691"/>
    </source>
</evidence>
<comment type="caution">
    <text evidence="9">The sequence shown here is derived from an EMBL/GenBank/DDBJ whole genome shotgun (WGS) entry which is preliminary data.</text>
</comment>
<dbReference type="GO" id="GO:0002130">
    <property type="term" value="P:wobble position ribose methylation"/>
    <property type="evidence" value="ECO:0007669"/>
    <property type="project" value="TreeGrafter"/>
</dbReference>
<feature type="binding site" evidence="6 7">
    <location>
        <position position="127"/>
    </location>
    <ligand>
        <name>S-adenosyl-L-methionine</name>
        <dbReference type="ChEBI" id="CHEBI:59789"/>
    </ligand>
</feature>
<keyword evidence="3 6" id="KW-0808">Transferase</keyword>
<dbReference type="GO" id="GO:0005737">
    <property type="term" value="C:cytoplasm"/>
    <property type="evidence" value="ECO:0007669"/>
    <property type="project" value="UniProtKB-SubCell"/>
</dbReference>
<dbReference type="PANTHER" id="PTHR42971">
    <property type="entry name" value="TRNA (CYTIDINE(34)-2'-O)-METHYLTRANSFERASE"/>
    <property type="match status" value="1"/>
</dbReference>
<gene>
    <name evidence="6" type="primary">trmL</name>
    <name evidence="9" type="ORF">J121_1812</name>
</gene>
<dbReference type="EMBL" id="JYNE01000015">
    <property type="protein sequence ID" value="KNH03225.1"/>
    <property type="molecule type" value="Genomic_DNA"/>
</dbReference>
<comment type="catalytic activity">
    <reaction evidence="6">
        <text>cytidine(34) in tRNA + S-adenosyl-L-methionine = 2'-O-methylcytidine(34) in tRNA + S-adenosyl-L-homocysteine + H(+)</text>
        <dbReference type="Rhea" id="RHEA:43084"/>
        <dbReference type="Rhea" id="RHEA-COMP:10331"/>
        <dbReference type="Rhea" id="RHEA-COMP:10332"/>
        <dbReference type="ChEBI" id="CHEBI:15378"/>
        <dbReference type="ChEBI" id="CHEBI:57856"/>
        <dbReference type="ChEBI" id="CHEBI:59789"/>
        <dbReference type="ChEBI" id="CHEBI:74495"/>
        <dbReference type="ChEBI" id="CHEBI:82748"/>
        <dbReference type="EC" id="2.1.1.207"/>
    </reaction>
</comment>
<dbReference type="PATRIC" id="fig|1306953.7.peg.1862"/>
<dbReference type="EC" id="2.1.1.207" evidence="6"/>
<comment type="catalytic activity">
    <reaction evidence="6">
        <text>5-carboxymethylaminomethyluridine(34) in tRNA(Leu) + S-adenosyl-L-methionine = 5-carboxymethylaminomethyl-2'-O-methyluridine(34) in tRNA(Leu) + S-adenosyl-L-homocysteine + H(+)</text>
        <dbReference type="Rhea" id="RHEA:43088"/>
        <dbReference type="Rhea" id="RHEA-COMP:10333"/>
        <dbReference type="Rhea" id="RHEA-COMP:10334"/>
        <dbReference type="ChEBI" id="CHEBI:15378"/>
        <dbReference type="ChEBI" id="CHEBI:57856"/>
        <dbReference type="ChEBI" id="CHEBI:59789"/>
        <dbReference type="ChEBI" id="CHEBI:74508"/>
        <dbReference type="ChEBI" id="CHEBI:74511"/>
        <dbReference type="EC" id="2.1.1.207"/>
    </reaction>
</comment>
<dbReference type="HAMAP" id="MF_01885">
    <property type="entry name" value="tRNA_methyltr_TrmL"/>
    <property type="match status" value="1"/>
</dbReference>
<accession>A0A0L1KGL8</accession>
<evidence type="ECO:0000256" key="2">
    <source>
        <dbReference type="ARBA" id="ARBA00022603"/>
    </source>
</evidence>
<keyword evidence="4 6" id="KW-0949">S-adenosyl-L-methionine</keyword>
<dbReference type="GO" id="GO:0141098">
    <property type="term" value="F:tRNA (cytidine(34)-2'-O)-methyltransferase activity"/>
    <property type="evidence" value="ECO:0007669"/>
    <property type="project" value="RHEA"/>
</dbReference>
<reference evidence="9" key="1">
    <citation type="submission" date="2015-02" db="EMBL/GenBank/DDBJ databases">
        <authorList>
            <person name="Chooi Y.-H."/>
        </authorList>
    </citation>
    <scope>NUCLEOTIDE SEQUENCE [LARGE SCALE GENOMIC DNA]</scope>
    <source>
        <strain evidence="9">LAMA 915</strain>
    </source>
</reference>
<dbReference type="GO" id="GO:0141102">
    <property type="term" value="F:tRNA (5-carboxymethylaminomethyluridine(34)-2'-O)-methyltransferase activity"/>
    <property type="evidence" value="ECO:0007669"/>
    <property type="project" value="RHEA"/>
</dbReference>
<comment type="similarity">
    <text evidence="6">Belongs to the class IV-like SAM-binding methyltransferase superfamily. RNA methyltransferase TrmH family. TrmL subfamily.</text>
</comment>
<sequence length="150" mass="16127">MRIAMFEPEIAGNVGAVLRLGACMGAAVDLIEPLGFVWDDRRVRRAAMDYIDHVAVTRHAGFAVFRASLGDSRLVLFTTKTTHSAYDFAFRADDVLLFGKESAGVPDTVVEASHAQVRLPMRPAVRSLNVATSAAIALAEAQRQTGTLPG</sequence>
<evidence type="ECO:0000256" key="5">
    <source>
        <dbReference type="ARBA" id="ARBA00022694"/>
    </source>
</evidence>